<sequence>MSDFDSNNKSRIGAFLSLKDKCFYHESERLGIRFHVNNNNLPFIYFSSFFSHMRDVCDLSILFLINEEVSNSIGRKPYPKLIEEVVSEGFYSKKIMVNNDEVVFENIKIKFTLEEIRDLFVNKFNGMLGSQILDFQVSAFSSFEFWVSKIYEMNKEKIESDLMKSRELKYSKLIDKYREASESDKSKILQKIIKLPGGFVSFPDKLNCIFKLVDKDKYRRNINEDKDIISFLRANRNTVHNGGVHKGKDHLLLHNNKSFVLESDKPAYNENYNDLIALIGELVDIYSEILFSLDSMTPDLYTEGQYNTRSLNLLSIACKEFVTGTVEDEIKDELTLSFFNDIGLNHGKSQRLLQHLKDLIPTTDQEIEILTLLSCDLV</sequence>
<dbReference type="RefSeq" id="WP_274010201.1">
    <property type="nucleotide sequence ID" value="NZ_JAQBLB010000022.1"/>
</dbReference>
<evidence type="ECO:0000313" key="2">
    <source>
        <dbReference type="Proteomes" id="UP001253193"/>
    </source>
</evidence>
<dbReference type="EMBL" id="JAUHGG010000025">
    <property type="protein sequence ID" value="MDS1824453.1"/>
    <property type="molecule type" value="Genomic_DNA"/>
</dbReference>
<name>A0AAW8Q9P9_VIBPH</name>
<protein>
    <recommendedName>
        <fullName evidence="3">Apea-like HEPN domain-containing protein</fullName>
    </recommendedName>
</protein>
<comment type="caution">
    <text evidence="1">The sequence shown here is derived from an EMBL/GenBank/DDBJ whole genome shotgun (WGS) entry which is preliminary data.</text>
</comment>
<evidence type="ECO:0008006" key="3">
    <source>
        <dbReference type="Google" id="ProtNLM"/>
    </source>
</evidence>
<evidence type="ECO:0000313" key="1">
    <source>
        <dbReference type="EMBL" id="MDS1824453.1"/>
    </source>
</evidence>
<dbReference type="Proteomes" id="UP001253193">
    <property type="component" value="Unassembled WGS sequence"/>
</dbReference>
<accession>A0AAW8Q9P9</accession>
<organism evidence="1 2">
    <name type="scientific">Vibrio parahaemolyticus</name>
    <dbReference type="NCBI Taxonomy" id="670"/>
    <lineage>
        <taxon>Bacteria</taxon>
        <taxon>Pseudomonadati</taxon>
        <taxon>Pseudomonadota</taxon>
        <taxon>Gammaproteobacteria</taxon>
        <taxon>Vibrionales</taxon>
        <taxon>Vibrionaceae</taxon>
        <taxon>Vibrio</taxon>
    </lineage>
</organism>
<reference evidence="1" key="1">
    <citation type="submission" date="2023-06" db="EMBL/GenBank/DDBJ databases">
        <title>Genomic Diversity of Vibrio spp. and Metagenomic Analysis of Pathogens in Florida Gulf Coastal Waters Following Hurricane Ian.</title>
        <authorList>
            <person name="Brumfield K.D."/>
        </authorList>
    </citation>
    <scope>NUCLEOTIDE SEQUENCE</scope>
    <source>
        <strain evidence="1">WBS2B-138</strain>
    </source>
</reference>
<dbReference type="AlphaFoldDB" id="A0AAW8Q9P9"/>
<proteinExistence type="predicted"/>
<gene>
    <name evidence="1" type="ORF">QX249_27940</name>
</gene>